<evidence type="ECO:0000256" key="4">
    <source>
        <dbReference type="SAM" id="SignalP"/>
    </source>
</evidence>
<evidence type="ECO:0000313" key="6">
    <source>
        <dbReference type="EMBL" id="PRZ21229.1"/>
    </source>
</evidence>
<keyword evidence="3" id="KW-0624">Polysaccharide degradation</keyword>
<keyword evidence="9" id="KW-1185">Reference proteome</keyword>
<dbReference type="PANTHER" id="PTHR11177:SF317">
    <property type="entry name" value="CHITINASE 12-RELATED"/>
    <property type="match status" value="1"/>
</dbReference>
<reference evidence="7" key="2">
    <citation type="submission" date="2016-11" db="EMBL/GenBank/DDBJ databases">
        <authorList>
            <person name="Jaros S."/>
            <person name="Januszkiewicz K."/>
            <person name="Wedrychowicz H."/>
        </authorList>
    </citation>
    <scope>NUCLEOTIDE SEQUENCE [LARGE SCALE GENOMIC DNA]</scope>
    <source>
        <strain evidence="7">DSM 19729</strain>
    </source>
</reference>
<dbReference type="AlphaFoldDB" id="A0A1M5S6Z9"/>
<dbReference type="EMBL" id="PVUB01000009">
    <property type="protein sequence ID" value="PRZ21229.1"/>
    <property type="molecule type" value="Genomic_DNA"/>
</dbReference>
<dbReference type="GO" id="GO:0008061">
    <property type="term" value="F:chitin binding"/>
    <property type="evidence" value="ECO:0007669"/>
    <property type="project" value="InterPro"/>
</dbReference>
<dbReference type="Gene3D" id="3.10.50.10">
    <property type="match status" value="1"/>
</dbReference>
<evidence type="ECO:0000256" key="3">
    <source>
        <dbReference type="ARBA" id="ARBA00023024"/>
    </source>
</evidence>
<dbReference type="RefSeq" id="WP_072945201.1">
    <property type="nucleotide sequence ID" value="NZ_FQWO01000011.1"/>
</dbReference>
<reference evidence="8" key="1">
    <citation type="submission" date="2016-11" db="EMBL/GenBank/DDBJ databases">
        <authorList>
            <person name="Varghese N."/>
            <person name="Submissions S."/>
        </authorList>
    </citation>
    <scope>NUCLEOTIDE SEQUENCE [LARGE SCALE GENOMIC DNA]</scope>
    <source>
        <strain evidence="8">DSM 19729</strain>
    </source>
</reference>
<protein>
    <recommendedName>
        <fullName evidence="2">chitinase</fullName>
        <ecNumber evidence="2">3.2.1.14</ecNumber>
    </recommendedName>
</protein>
<feature type="chain" id="PRO_5013336611" description="chitinase" evidence="4">
    <location>
        <begin position="22"/>
        <end position="422"/>
    </location>
</feature>
<dbReference type="GO" id="GO:0008843">
    <property type="term" value="F:endochitinase activity"/>
    <property type="evidence" value="ECO:0007669"/>
    <property type="project" value="UniProtKB-EC"/>
</dbReference>
<organism evidence="7 8">
    <name type="scientific">Flavobacterium granuli</name>
    <dbReference type="NCBI Taxonomy" id="280093"/>
    <lineage>
        <taxon>Bacteria</taxon>
        <taxon>Pseudomonadati</taxon>
        <taxon>Bacteroidota</taxon>
        <taxon>Flavobacteriia</taxon>
        <taxon>Flavobacteriales</taxon>
        <taxon>Flavobacteriaceae</taxon>
        <taxon>Flavobacterium</taxon>
    </lineage>
</organism>
<dbReference type="InterPro" id="IPR017853">
    <property type="entry name" value="GH"/>
</dbReference>
<dbReference type="Pfam" id="PF00704">
    <property type="entry name" value="Glyco_hydro_18"/>
    <property type="match status" value="1"/>
</dbReference>
<evidence type="ECO:0000256" key="1">
    <source>
        <dbReference type="ARBA" id="ARBA00000822"/>
    </source>
</evidence>
<dbReference type="InterPro" id="IPR001223">
    <property type="entry name" value="Glyco_hydro18_cat"/>
</dbReference>
<dbReference type="InterPro" id="IPR029070">
    <property type="entry name" value="Chitinase_insertion_sf"/>
</dbReference>
<keyword evidence="3" id="KW-0119">Carbohydrate metabolism</keyword>
<dbReference type="InterPro" id="IPR050314">
    <property type="entry name" value="Glycosyl_Hydrlase_18"/>
</dbReference>
<dbReference type="Proteomes" id="UP000184384">
    <property type="component" value="Unassembled WGS sequence"/>
</dbReference>
<feature type="signal peptide" evidence="4">
    <location>
        <begin position="1"/>
        <end position="21"/>
    </location>
</feature>
<dbReference type="SUPFAM" id="SSF51445">
    <property type="entry name" value="(Trans)glycosidases"/>
    <property type="match status" value="1"/>
</dbReference>
<proteinExistence type="predicted"/>
<comment type="catalytic activity">
    <reaction evidence="1">
        <text>Random endo-hydrolysis of N-acetyl-beta-D-glucosaminide (1-&gt;4)-beta-linkages in chitin and chitodextrins.</text>
        <dbReference type="EC" id="3.2.1.14"/>
    </reaction>
</comment>
<evidence type="ECO:0000256" key="2">
    <source>
        <dbReference type="ARBA" id="ARBA00012729"/>
    </source>
</evidence>
<dbReference type="SMART" id="SM00636">
    <property type="entry name" value="Glyco_18"/>
    <property type="match status" value="1"/>
</dbReference>
<keyword evidence="3" id="KW-0146">Chitin degradation</keyword>
<accession>A0A1M5S6Z9</accession>
<evidence type="ECO:0000259" key="5">
    <source>
        <dbReference type="PROSITE" id="PS51910"/>
    </source>
</evidence>
<gene>
    <name evidence="6" type="ORF">BC624_10982</name>
    <name evidence="7" type="ORF">SAMN05443373_11182</name>
</gene>
<evidence type="ECO:0000313" key="8">
    <source>
        <dbReference type="Proteomes" id="UP000184384"/>
    </source>
</evidence>
<dbReference type="STRING" id="280093.SAMN05443373_11182"/>
<dbReference type="PROSITE" id="PS51910">
    <property type="entry name" value="GH18_2"/>
    <property type="match status" value="1"/>
</dbReference>
<keyword evidence="4" id="KW-0732">Signal</keyword>
<name>A0A1M5S6Z9_9FLAO</name>
<dbReference type="PANTHER" id="PTHR11177">
    <property type="entry name" value="CHITINASE"/>
    <property type="match status" value="1"/>
</dbReference>
<dbReference type="Gene3D" id="3.20.20.80">
    <property type="entry name" value="Glycosidases"/>
    <property type="match status" value="1"/>
</dbReference>
<evidence type="ECO:0000313" key="9">
    <source>
        <dbReference type="Proteomes" id="UP000237771"/>
    </source>
</evidence>
<dbReference type="EC" id="3.2.1.14" evidence="2"/>
<sequence length="422" mass="46611">MKRNKLFKAVFFALAGLFSLAALWSCSNSETPLPDAPPVVVTPPVVTPPVVTPPVVIKRDSVFVVPNSNRVVEGYLTLSQWYGYSYNDIDYSNVTHIDYSFIGPKSASDPTLVYHDLANEAAALSYYPDLTDKTFFGYGDKLITKAHAANVKVLIGVAGAPILRTLLANNTLRVKFAANLVTLLEQKGYDGIALDYEYPESSSEGYNILMLIQDLRVAFAKSTVLGSKKILITMAMPTGDWAAKYYEMSALAKCVDWFSPMTYEYSSETIANMNSPLYKNTSKGNSSAIDDAVNYYVNTRGVNPLQITIGVPFYGAQYTAYSSLGASATGSLRGTKDMYKDYISKGGFTEMWDDITQHSYYVNSNTNMMIVYDNEKDMETKGVYLKSKGLKGAMIWELSRGFYDMGSTKNPWLQALGNAVLK</sequence>
<evidence type="ECO:0000313" key="7">
    <source>
        <dbReference type="EMBL" id="SHH34220.1"/>
    </source>
</evidence>
<dbReference type="InterPro" id="IPR011583">
    <property type="entry name" value="Chitinase_II/V-like_cat"/>
</dbReference>
<dbReference type="GO" id="GO:0005576">
    <property type="term" value="C:extracellular region"/>
    <property type="evidence" value="ECO:0007669"/>
    <property type="project" value="TreeGrafter"/>
</dbReference>
<reference evidence="6 9" key="3">
    <citation type="submission" date="2018-03" db="EMBL/GenBank/DDBJ databases">
        <title>Genomic Encyclopedia of Archaeal and Bacterial Type Strains, Phase II (KMG-II): from individual species to whole genera.</title>
        <authorList>
            <person name="Goeker M."/>
        </authorList>
    </citation>
    <scope>NUCLEOTIDE SEQUENCE [LARGE SCALE GENOMIC DNA]</scope>
    <source>
        <strain evidence="6 9">DSM 17797</strain>
    </source>
</reference>
<dbReference type="GO" id="GO:0005975">
    <property type="term" value="P:carbohydrate metabolic process"/>
    <property type="evidence" value="ECO:0007669"/>
    <property type="project" value="InterPro"/>
</dbReference>
<dbReference type="Proteomes" id="UP000237771">
    <property type="component" value="Unassembled WGS sequence"/>
</dbReference>
<dbReference type="GO" id="GO:0006032">
    <property type="term" value="P:chitin catabolic process"/>
    <property type="evidence" value="ECO:0007669"/>
    <property type="project" value="UniProtKB-KW"/>
</dbReference>
<dbReference type="EMBL" id="FQWO01000011">
    <property type="protein sequence ID" value="SHH34220.1"/>
    <property type="molecule type" value="Genomic_DNA"/>
</dbReference>
<feature type="domain" description="GH18" evidence="5">
    <location>
        <begin position="70"/>
        <end position="422"/>
    </location>
</feature>
<dbReference type="OrthoDB" id="9775889at2"/>